<protein>
    <recommendedName>
        <fullName evidence="3 11">FAD:protein FMN transferase</fullName>
        <ecNumber evidence="2 11">2.7.1.180</ecNumber>
    </recommendedName>
    <alternativeName>
        <fullName evidence="9 11">Flavin transferase</fullName>
    </alternativeName>
</protein>
<keyword evidence="7 11" id="KW-0274">FAD</keyword>
<evidence type="ECO:0000256" key="7">
    <source>
        <dbReference type="ARBA" id="ARBA00022827"/>
    </source>
</evidence>
<evidence type="ECO:0000256" key="3">
    <source>
        <dbReference type="ARBA" id="ARBA00016337"/>
    </source>
</evidence>
<comment type="catalytic activity">
    <reaction evidence="10 11">
        <text>L-threonyl-[protein] + FAD = FMN-L-threonyl-[protein] + AMP + H(+)</text>
        <dbReference type="Rhea" id="RHEA:36847"/>
        <dbReference type="Rhea" id="RHEA-COMP:11060"/>
        <dbReference type="Rhea" id="RHEA-COMP:11061"/>
        <dbReference type="ChEBI" id="CHEBI:15378"/>
        <dbReference type="ChEBI" id="CHEBI:30013"/>
        <dbReference type="ChEBI" id="CHEBI:57692"/>
        <dbReference type="ChEBI" id="CHEBI:74257"/>
        <dbReference type="ChEBI" id="CHEBI:456215"/>
        <dbReference type="EC" id="2.7.1.180"/>
    </reaction>
</comment>
<keyword evidence="5 11" id="KW-0808">Transferase</keyword>
<dbReference type="EMBL" id="JBEXZR010000010">
    <property type="protein sequence ID" value="MEU0708538.1"/>
    <property type="molecule type" value="Genomic_DNA"/>
</dbReference>
<dbReference type="GO" id="GO:0016740">
    <property type="term" value="F:transferase activity"/>
    <property type="evidence" value="ECO:0007669"/>
    <property type="project" value="UniProtKB-KW"/>
</dbReference>
<keyword evidence="6 11" id="KW-0479">Metal-binding</keyword>
<organism evidence="12 13">
    <name type="scientific">Streptomyces lavendulocolor</name>
    <dbReference type="NCBI Taxonomy" id="67316"/>
    <lineage>
        <taxon>Bacteria</taxon>
        <taxon>Bacillati</taxon>
        <taxon>Actinomycetota</taxon>
        <taxon>Actinomycetes</taxon>
        <taxon>Kitasatosporales</taxon>
        <taxon>Streptomycetaceae</taxon>
        <taxon>Streptomyces</taxon>
    </lineage>
</organism>
<dbReference type="SUPFAM" id="SSF143631">
    <property type="entry name" value="ApbE-like"/>
    <property type="match status" value="1"/>
</dbReference>
<evidence type="ECO:0000256" key="10">
    <source>
        <dbReference type="ARBA" id="ARBA00048540"/>
    </source>
</evidence>
<dbReference type="EC" id="2.7.1.180" evidence="2 11"/>
<keyword evidence="13" id="KW-1185">Reference proteome</keyword>
<evidence type="ECO:0000256" key="11">
    <source>
        <dbReference type="PIRNR" id="PIRNR006268"/>
    </source>
</evidence>
<evidence type="ECO:0000256" key="6">
    <source>
        <dbReference type="ARBA" id="ARBA00022723"/>
    </source>
</evidence>
<evidence type="ECO:0000256" key="1">
    <source>
        <dbReference type="ARBA" id="ARBA00001946"/>
    </source>
</evidence>
<dbReference type="Proteomes" id="UP001550378">
    <property type="component" value="Unassembled WGS sequence"/>
</dbReference>
<evidence type="ECO:0000256" key="8">
    <source>
        <dbReference type="ARBA" id="ARBA00022842"/>
    </source>
</evidence>
<accession>A0ABV2W4S1</accession>
<evidence type="ECO:0000256" key="5">
    <source>
        <dbReference type="ARBA" id="ARBA00022679"/>
    </source>
</evidence>
<dbReference type="Pfam" id="PF02424">
    <property type="entry name" value="ApbE"/>
    <property type="match status" value="1"/>
</dbReference>
<sequence length="318" mass="32904">MAAEPVEARFPVMGSAGHLLVVGGPAPELLAWARSRLEELESLWSRFRPDSELCRLNASQGRWIALSPPTVALVRQAVRAWELTGGLFDPTVLPALEAAGYTRSFEAMPRELPPGAAPTPAPGCAGIEICSDRVRLPPGVRLDLGGIGKGYAADLVAGELLAEGAEGACVNLGGDVRTTGSAPGTEAWVVAVEDEADPGTDTAWLALADGAIATSTRLRRRWRRQDRQLHHLIDPASGAPAAGTVATVTVVAGQTHWAEVLAKAALIAGLPAGAALLETHGVAGLLVTEDGTAHPAGPWERYVTWSPNCGGTSPAPAG</sequence>
<evidence type="ECO:0000256" key="4">
    <source>
        <dbReference type="ARBA" id="ARBA00022630"/>
    </source>
</evidence>
<dbReference type="InterPro" id="IPR024932">
    <property type="entry name" value="ApbE"/>
</dbReference>
<dbReference type="Gene3D" id="3.10.520.10">
    <property type="entry name" value="ApbE-like domains"/>
    <property type="match status" value="1"/>
</dbReference>
<keyword evidence="8 11" id="KW-0460">Magnesium</keyword>
<dbReference type="PANTHER" id="PTHR30040">
    <property type="entry name" value="THIAMINE BIOSYNTHESIS LIPOPROTEIN APBE"/>
    <property type="match status" value="1"/>
</dbReference>
<dbReference type="PIRSF" id="PIRSF006268">
    <property type="entry name" value="ApbE"/>
    <property type="match status" value="1"/>
</dbReference>
<evidence type="ECO:0000313" key="13">
    <source>
        <dbReference type="Proteomes" id="UP001550378"/>
    </source>
</evidence>
<evidence type="ECO:0000256" key="2">
    <source>
        <dbReference type="ARBA" id="ARBA00011955"/>
    </source>
</evidence>
<reference evidence="12 13" key="1">
    <citation type="submission" date="2024-06" db="EMBL/GenBank/DDBJ databases">
        <title>The Natural Products Discovery Center: Release of the First 8490 Sequenced Strains for Exploring Actinobacteria Biosynthetic Diversity.</title>
        <authorList>
            <person name="Kalkreuter E."/>
            <person name="Kautsar S.A."/>
            <person name="Yang D."/>
            <person name="Bader C.D."/>
            <person name="Teijaro C.N."/>
            <person name="Fluegel L."/>
            <person name="Davis C.M."/>
            <person name="Simpson J.R."/>
            <person name="Lauterbach L."/>
            <person name="Steele A.D."/>
            <person name="Gui C."/>
            <person name="Meng S."/>
            <person name="Li G."/>
            <person name="Viehrig K."/>
            <person name="Ye F."/>
            <person name="Su P."/>
            <person name="Kiefer A.F."/>
            <person name="Nichols A."/>
            <person name="Cepeda A.J."/>
            <person name="Yan W."/>
            <person name="Fan B."/>
            <person name="Jiang Y."/>
            <person name="Adhikari A."/>
            <person name="Zheng C.-J."/>
            <person name="Schuster L."/>
            <person name="Cowan T.M."/>
            <person name="Smanski M.J."/>
            <person name="Chevrette M.G."/>
            <person name="De Carvalho L.P.S."/>
            <person name="Shen B."/>
        </authorList>
    </citation>
    <scope>NUCLEOTIDE SEQUENCE [LARGE SCALE GENOMIC DNA]</scope>
    <source>
        <strain evidence="12 13">NPDC006337</strain>
    </source>
</reference>
<evidence type="ECO:0000313" key="12">
    <source>
        <dbReference type="EMBL" id="MEU0708538.1"/>
    </source>
</evidence>
<name>A0ABV2W4S1_9ACTN</name>
<dbReference type="InterPro" id="IPR003374">
    <property type="entry name" value="ApbE-like_sf"/>
</dbReference>
<comment type="cofactor">
    <cofactor evidence="1">
        <name>Mg(2+)</name>
        <dbReference type="ChEBI" id="CHEBI:18420"/>
    </cofactor>
</comment>
<proteinExistence type="inferred from homology"/>
<keyword evidence="4 11" id="KW-0285">Flavoprotein</keyword>
<comment type="similarity">
    <text evidence="11">Belongs to the ApbE family.</text>
</comment>
<evidence type="ECO:0000256" key="9">
    <source>
        <dbReference type="ARBA" id="ARBA00031306"/>
    </source>
</evidence>
<gene>
    <name evidence="12" type="ORF">ABZ508_14390</name>
</gene>
<dbReference type="PANTHER" id="PTHR30040:SF2">
    <property type="entry name" value="FAD:PROTEIN FMN TRANSFERASE"/>
    <property type="match status" value="1"/>
</dbReference>
<dbReference type="RefSeq" id="WP_189898371.1">
    <property type="nucleotide sequence ID" value="NZ_JBEXZQ010000005.1"/>
</dbReference>
<comment type="caution">
    <text evidence="12">The sequence shown here is derived from an EMBL/GenBank/DDBJ whole genome shotgun (WGS) entry which is preliminary data.</text>
</comment>